<dbReference type="Gene3D" id="1.20.1280.50">
    <property type="match status" value="1"/>
</dbReference>
<reference evidence="2" key="1">
    <citation type="submission" date="2015-06" db="UniProtKB">
        <authorList>
            <consortium name="EnsemblPlants"/>
        </authorList>
    </citation>
    <scope>IDENTIFICATION</scope>
</reference>
<dbReference type="Pfam" id="PF00646">
    <property type="entry name" value="F-box"/>
    <property type="match status" value="1"/>
</dbReference>
<organism evidence="2">
    <name type="scientific">Aegilops tauschii</name>
    <name type="common">Tausch's goatgrass</name>
    <name type="synonym">Aegilops squarrosa</name>
    <dbReference type="NCBI Taxonomy" id="37682"/>
    <lineage>
        <taxon>Eukaryota</taxon>
        <taxon>Viridiplantae</taxon>
        <taxon>Streptophyta</taxon>
        <taxon>Embryophyta</taxon>
        <taxon>Tracheophyta</taxon>
        <taxon>Spermatophyta</taxon>
        <taxon>Magnoliopsida</taxon>
        <taxon>Liliopsida</taxon>
        <taxon>Poales</taxon>
        <taxon>Poaceae</taxon>
        <taxon>BOP clade</taxon>
        <taxon>Pooideae</taxon>
        <taxon>Triticodae</taxon>
        <taxon>Triticeae</taxon>
        <taxon>Triticinae</taxon>
        <taxon>Aegilops</taxon>
    </lineage>
</organism>
<dbReference type="InterPro" id="IPR001810">
    <property type="entry name" value="F-box_dom"/>
</dbReference>
<proteinExistence type="predicted"/>
<feature type="domain" description="F-box" evidence="1">
    <location>
        <begin position="6"/>
        <end position="41"/>
    </location>
</feature>
<sequence length="475" mass="52708">MAADRLSALPDALLQHILSFASEREAAASAVLSRRWRHLWRGARAADLDIRPYMAADEGQGLRISPSPLDALLRDAVAALAAFPRRGGGTVLKRLTLFLDLNDVDSSYDSVDDPEPVDDGRVAGLLADPAAAGLEEEGCLQAMVDAAPALTSLSLDRVSQQPPDSAKKPFEAMPAYCWVPFRLRCLTATTLELETYSVGAEEEELARIGIELDMPSLRSFRYTGDAIKLSLASPAPGLSSVDLNASLRGEQSRWEPTSRMLVSFSNTRALKLHVNCMNDIIYGEEEHGGAILPTFPNLKLLELDEFHEYTSSSAAVAMARLLRSCPVMSELRLNLNMTRWYRDDKPDTKDPARSPFAQSMDRFNRLASMTASSRRAVSKVSELPAVLTDDGVFSCLQTSLRKVTLQFSAKEVNCFQVQLAKFLVENAMVLEEMHVDDGNTFWPEHLCNKLERWRADSFRRRNLTDTAGFRVHQLE</sequence>
<dbReference type="ExpressionAtlas" id="M8AP78">
    <property type="expression patterns" value="baseline"/>
</dbReference>
<dbReference type="EnsemblPlants" id="EMT06326">
    <property type="protein sequence ID" value="EMT06326"/>
    <property type="gene ID" value="F775_00999"/>
</dbReference>
<dbReference type="InterPro" id="IPR036047">
    <property type="entry name" value="F-box-like_dom_sf"/>
</dbReference>
<dbReference type="SUPFAM" id="SSF81383">
    <property type="entry name" value="F-box domain"/>
    <property type="match status" value="1"/>
</dbReference>
<dbReference type="PANTHER" id="PTHR32141:SF185">
    <property type="entry name" value="F-BOX DOMAIN-CONTAINING PROTEIN"/>
    <property type="match status" value="1"/>
</dbReference>
<evidence type="ECO:0000259" key="1">
    <source>
        <dbReference type="Pfam" id="PF00646"/>
    </source>
</evidence>
<name>M8AP78_AEGTA</name>
<dbReference type="InterPro" id="IPR055302">
    <property type="entry name" value="F-box_dom-containing"/>
</dbReference>
<dbReference type="AlphaFoldDB" id="M8AP78"/>
<protein>
    <recommendedName>
        <fullName evidence="1">F-box domain-containing protein</fullName>
    </recommendedName>
</protein>
<dbReference type="PANTHER" id="PTHR32141">
    <property type="match status" value="1"/>
</dbReference>
<accession>M8AP78</accession>
<evidence type="ECO:0000313" key="2">
    <source>
        <dbReference type="EnsemblPlants" id="EMT06326"/>
    </source>
</evidence>